<dbReference type="EMBL" id="HG675342">
    <property type="protein sequence ID" value="CDJ40859.1"/>
    <property type="molecule type" value="Genomic_DNA"/>
</dbReference>
<feature type="compositionally biased region" description="Low complexity" evidence="10">
    <location>
        <begin position="158"/>
        <end position="172"/>
    </location>
</feature>
<comment type="cofactor">
    <cofactor evidence="1 9">
        <name>(R)-lipoate</name>
        <dbReference type="ChEBI" id="CHEBI:83088"/>
    </cofactor>
</comment>
<keyword evidence="7" id="KW-0496">Mitochondrion</keyword>
<keyword evidence="8 9" id="KW-0012">Acyltransferase</keyword>
<evidence type="ECO:0000256" key="1">
    <source>
        <dbReference type="ARBA" id="ARBA00001938"/>
    </source>
</evidence>
<dbReference type="Pfam" id="PF00364">
    <property type="entry name" value="Biotin_lipoyl"/>
    <property type="match status" value="1"/>
</dbReference>
<dbReference type="VEuPathDB" id="ToxoDB:ETH_00006100"/>
<dbReference type="InterPro" id="IPR001078">
    <property type="entry name" value="2-oxoacid_DH_actylTfrase"/>
</dbReference>
<dbReference type="VEuPathDB" id="ToxoDB:ETH2_0722900"/>
<accession>H9B9E0</accession>
<evidence type="ECO:0000256" key="10">
    <source>
        <dbReference type="SAM" id="MobiDB-lite"/>
    </source>
</evidence>
<dbReference type="Pfam" id="PF00198">
    <property type="entry name" value="2-oxoacid_dh"/>
    <property type="match status" value="1"/>
</dbReference>
<dbReference type="InterPro" id="IPR000089">
    <property type="entry name" value="Biotin_lipoyl"/>
</dbReference>
<keyword evidence="6" id="KW-0809">Transit peptide</keyword>
<dbReference type="InterPro" id="IPR023213">
    <property type="entry name" value="CAT-like_dom_sf"/>
</dbReference>
<keyword evidence="4 9" id="KW-0808">Transferase</keyword>
<dbReference type="FunFam" id="3.30.559.10:FF:000007">
    <property type="entry name" value="Dihydrolipoamide acetyltransferase component of pyruvate dehydrogenase complex"/>
    <property type="match status" value="1"/>
</dbReference>
<dbReference type="GeneID" id="25250427"/>
<evidence type="ECO:0000256" key="9">
    <source>
        <dbReference type="RuleBase" id="RU003423"/>
    </source>
</evidence>
<reference evidence="14" key="3">
    <citation type="submission" date="2013-10" db="EMBL/GenBank/DDBJ databases">
        <authorList>
            <person name="Aslett M."/>
        </authorList>
    </citation>
    <scope>NUCLEOTIDE SEQUENCE [LARGE SCALE GENOMIC DNA]</scope>
    <source>
        <strain evidence="14">Houghton</strain>
    </source>
</reference>
<evidence type="ECO:0000313" key="14">
    <source>
        <dbReference type="EMBL" id="CDJ40859.1"/>
    </source>
</evidence>
<dbReference type="GO" id="GO:0016407">
    <property type="term" value="F:acetyltransferase activity"/>
    <property type="evidence" value="ECO:0007669"/>
    <property type="project" value="TreeGrafter"/>
</dbReference>
<feature type="region of interest" description="Disordered" evidence="10">
    <location>
        <begin position="217"/>
        <end position="247"/>
    </location>
</feature>
<dbReference type="GO" id="GO:0005759">
    <property type="term" value="C:mitochondrial matrix"/>
    <property type="evidence" value="ECO:0007669"/>
    <property type="project" value="UniProtKB-SubCell"/>
</dbReference>
<evidence type="ECO:0000256" key="7">
    <source>
        <dbReference type="ARBA" id="ARBA00023128"/>
    </source>
</evidence>
<dbReference type="Proteomes" id="UP000030747">
    <property type="component" value="Unassembled WGS sequence"/>
</dbReference>
<evidence type="ECO:0000256" key="4">
    <source>
        <dbReference type="ARBA" id="ARBA00022679"/>
    </source>
</evidence>
<keyword evidence="15" id="KW-1185">Reference proteome</keyword>
<dbReference type="Pfam" id="PF02817">
    <property type="entry name" value="E3_binding"/>
    <property type="match status" value="1"/>
</dbReference>
<evidence type="ECO:0000313" key="13">
    <source>
        <dbReference type="EMBL" id="AET50600.1"/>
    </source>
</evidence>
<dbReference type="SUPFAM" id="SSF52777">
    <property type="entry name" value="CoA-dependent acyltransferases"/>
    <property type="match status" value="1"/>
</dbReference>
<evidence type="ECO:0000259" key="12">
    <source>
        <dbReference type="PROSITE" id="PS51826"/>
    </source>
</evidence>
<dbReference type="GO" id="GO:0031405">
    <property type="term" value="F:lipoic acid binding"/>
    <property type="evidence" value="ECO:0007669"/>
    <property type="project" value="TreeGrafter"/>
</dbReference>
<organism evidence="13">
    <name type="scientific">Eimeria tenella</name>
    <name type="common">Coccidian parasite</name>
    <dbReference type="NCBI Taxonomy" id="5802"/>
    <lineage>
        <taxon>Eukaryota</taxon>
        <taxon>Sar</taxon>
        <taxon>Alveolata</taxon>
        <taxon>Apicomplexa</taxon>
        <taxon>Conoidasida</taxon>
        <taxon>Coccidia</taxon>
        <taxon>Eucoccidiorida</taxon>
        <taxon>Eimeriorina</taxon>
        <taxon>Eimeriidae</taxon>
        <taxon>Eimeria</taxon>
    </lineage>
</organism>
<dbReference type="InterPro" id="IPR050743">
    <property type="entry name" value="2-oxoacid_DH_E2_comp"/>
</dbReference>
<name>H9B9E0_EIMTE</name>
<dbReference type="AlphaFoldDB" id="H9B9E0"/>
<feature type="compositionally biased region" description="Polar residues" evidence="10">
    <location>
        <begin position="217"/>
        <end position="234"/>
    </location>
</feature>
<dbReference type="PANTHER" id="PTHR43178">
    <property type="entry name" value="DIHYDROLIPOAMIDE ACETYLTRANSFERASE COMPONENT OF PYRUVATE DEHYDROGENASE COMPLEX"/>
    <property type="match status" value="1"/>
</dbReference>
<evidence type="ECO:0000313" key="15">
    <source>
        <dbReference type="Proteomes" id="UP000030747"/>
    </source>
</evidence>
<dbReference type="OMA" id="MPFCIKA"/>
<feature type="domain" description="Peripheral subunit-binding (PSBD)" evidence="12">
    <location>
        <begin position="178"/>
        <end position="215"/>
    </location>
</feature>
<proteinExistence type="evidence at transcript level"/>
<dbReference type="PANTHER" id="PTHR43178:SF5">
    <property type="entry name" value="LIPOAMIDE ACYLTRANSFERASE COMPONENT OF BRANCHED-CHAIN ALPHA-KETO ACID DEHYDROGENASE COMPLEX, MITOCHONDRIAL"/>
    <property type="match status" value="1"/>
</dbReference>
<dbReference type="SUPFAM" id="SSF51230">
    <property type="entry name" value="Single hybrid motif"/>
    <property type="match status" value="1"/>
</dbReference>
<gene>
    <name evidence="14" type="ORF">ETH_00006100</name>
</gene>
<evidence type="ECO:0000256" key="5">
    <source>
        <dbReference type="ARBA" id="ARBA00022823"/>
    </source>
</evidence>
<keyword evidence="5 9" id="KW-0450">Lipoyl</keyword>
<dbReference type="InterPro" id="IPR011053">
    <property type="entry name" value="Single_hybrid_motif"/>
</dbReference>
<dbReference type="SUPFAM" id="SSF47005">
    <property type="entry name" value="Peripheral subunit-binding domain of 2-oxo acid dehydrogenase complex"/>
    <property type="match status" value="1"/>
</dbReference>
<dbReference type="PROSITE" id="PS51826">
    <property type="entry name" value="PSBD"/>
    <property type="match status" value="1"/>
</dbReference>
<dbReference type="InterPro" id="IPR004167">
    <property type="entry name" value="PSBD"/>
</dbReference>
<evidence type="ECO:0000256" key="6">
    <source>
        <dbReference type="ARBA" id="ARBA00022946"/>
    </source>
</evidence>
<evidence type="ECO:0000256" key="2">
    <source>
        <dbReference type="ARBA" id="ARBA00004305"/>
    </source>
</evidence>
<dbReference type="EC" id="2.3.1.-" evidence="9"/>
<dbReference type="EMBL" id="JN987377">
    <property type="protein sequence ID" value="AET50600.1"/>
    <property type="molecule type" value="mRNA"/>
</dbReference>
<evidence type="ECO:0000256" key="8">
    <source>
        <dbReference type="ARBA" id="ARBA00023315"/>
    </source>
</evidence>
<feature type="region of interest" description="Disordered" evidence="10">
    <location>
        <begin position="140"/>
        <end position="187"/>
    </location>
</feature>
<dbReference type="InterPro" id="IPR036625">
    <property type="entry name" value="E3-bd_dom_sf"/>
</dbReference>
<reference evidence="13" key="1">
    <citation type="journal article" date="2012" name="BMC Genomics">
        <title>Characterisation of full-length cDNA sequences provides insights into the Eimeria tenella transcriptome.</title>
        <authorList>
            <person name="Amiruddin N."/>
            <person name="Lee X.W."/>
            <person name="Blake D.P."/>
            <person name="Suzuki Y."/>
            <person name="Tay Y.L."/>
            <person name="Lim L.S."/>
            <person name="Tomley F.M."/>
            <person name="Watanabe J."/>
            <person name="Sugimoto C."/>
            <person name="Wan K.L."/>
        </authorList>
    </citation>
    <scope>NUCLEOTIDE SEQUENCE</scope>
    <source>
        <strain evidence="13">Houghton</strain>
    </source>
</reference>
<evidence type="ECO:0000259" key="11">
    <source>
        <dbReference type="PROSITE" id="PS50968"/>
    </source>
</evidence>
<dbReference type="OrthoDB" id="202158at2759"/>
<dbReference type="PROSITE" id="PS00189">
    <property type="entry name" value="LIPOYL"/>
    <property type="match status" value="1"/>
</dbReference>
<dbReference type="FunFam" id="2.40.50.100:FF:000013">
    <property type="entry name" value="Dihydrolipoamide acetyltransferase component of pyruvate dehydrogenase complex"/>
    <property type="match status" value="1"/>
</dbReference>
<protein>
    <recommendedName>
        <fullName evidence="9">Dihydrolipoamide acetyltransferase component of pyruvate dehydrogenase complex</fullName>
        <ecNumber evidence="9">2.3.1.-</ecNumber>
    </recommendedName>
</protein>
<dbReference type="Gene3D" id="2.40.50.100">
    <property type="match status" value="1"/>
</dbReference>
<dbReference type="RefSeq" id="XP_013231609.1">
    <property type="nucleotide sequence ID" value="XM_013376155.1"/>
</dbReference>
<feature type="domain" description="Lipoyl-binding" evidence="11">
    <location>
        <begin position="62"/>
        <end position="137"/>
    </location>
</feature>
<dbReference type="InterPro" id="IPR003016">
    <property type="entry name" value="2-oxoA_DH_lipoyl-BS"/>
</dbReference>
<dbReference type="Gene3D" id="4.10.320.10">
    <property type="entry name" value="E3-binding domain"/>
    <property type="match status" value="1"/>
</dbReference>
<reference evidence="14" key="2">
    <citation type="submission" date="2013-10" db="EMBL/GenBank/DDBJ databases">
        <title>Genomic analysis of the causative agents of coccidiosis in chickens.</title>
        <authorList>
            <person name="Reid A.J."/>
            <person name="Blake D."/>
            <person name="Billington K."/>
            <person name="Browne H."/>
            <person name="Dunn M."/>
            <person name="Hung S."/>
            <person name="Kawahara F."/>
            <person name="Miranda-Saavedra D."/>
            <person name="Mourier T."/>
            <person name="Nagra H."/>
            <person name="Otto T.D."/>
            <person name="Rawlings N."/>
            <person name="Sanchez A."/>
            <person name="Sanders M."/>
            <person name="Subramaniam C."/>
            <person name="Tay Y."/>
            <person name="Dear P."/>
            <person name="Doerig C."/>
            <person name="Gruber A."/>
            <person name="Parkinson J."/>
            <person name="Shirley M."/>
            <person name="Wan K.L."/>
            <person name="Berriman M."/>
            <person name="Tomley F."/>
            <person name="Pain A."/>
        </authorList>
    </citation>
    <scope>NUCLEOTIDE SEQUENCE [LARGE SCALE GENOMIC DNA]</scope>
    <source>
        <strain evidence="14">Houghton</strain>
    </source>
</reference>
<comment type="subcellular location">
    <subcellularLocation>
        <location evidence="2">Mitochondrion matrix</location>
    </subcellularLocation>
</comment>
<dbReference type="Gene3D" id="3.30.559.10">
    <property type="entry name" value="Chloramphenicol acetyltransferase-like domain"/>
    <property type="match status" value="1"/>
</dbReference>
<dbReference type="PROSITE" id="PS50968">
    <property type="entry name" value="BIOTINYL_LIPOYL"/>
    <property type="match status" value="1"/>
</dbReference>
<evidence type="ECO:0000256" key="3">
    <source>
        <dbReference type="ARBA" id="ARBA00007317"/>
    </source>
</evidence>
<dbReference type="CDD" id="cd06849">
    <property type="entry name" value="lipoyl_domain"/>
    <property type="match status" value="1"/>
</dbReference>
<sequence length="486" mass="52084">MAFAARSLGRMAAAASYHSPIGKCSTWLSPAAAVSLRLLQEGLRSSPSTRGVFTVSHPRHGIVCFKLADIGEGIASVELTKWYKKTGDTVEEMEEVCEVQSDKAAVEITSRYSGKIVKLYAKEGDTVKIGAPLIDIDSPDVEETQSQQPSPAAPPPSEASKPQQPSAPASSSRGAEPLASPAVRRFAKEKGVNLDSVKGTGARGAITKEDVLNYLSSGASEPQSSAGEDNSGAAQSPPAPRQSRENREVVLQGFSKAMVKSMTDSLKVPHMNIGDEYDITRLTELRHALNKELASQNIRISLTAFLIKAISLAINEYPIVNSKFNTETQNSYTEFGSHNVSVAIDSPGGLVVPCVKNVQDLTLVEIQRELVRLQGLAKANRLSPADLTGGTIALSNVGVISGTYIHPLLFDGQAVIVGVGRVQQLPRFVDSEDSDGKKNTTLEARDIVNCSFSADHRHCDGATITRFSKSIKNLLENPALMLVHLR</sequence>
<comment type="similarity">
    <text evidence="3 9">Belongs to the 2-oxoacid dehydrogenase family.</text>
</comment>